<feature type="compositionally biased region" description="Polar residues" evidence="1">
    <location>
        <begin position="70"/>
        <end position="81"/>
    </location>
</feature>
<protein>
    <submittedName>
        <fullName evidence="2">Uu.00g092490.m01.CDS01</fullName>
    </submittedName>
</protein>
<organism evidence="2 3">
    <name type="scientific">Anthostomella pinea</name>
    <dbReference type="NCBI Taxonomy" id="933095"/>
    <lineage>
        <taxon>Eukaryota</taxon>
        <taxon>Fungi</taxon>
        <taxon>Dikarya</taxon>
        <taxon>Ascomycota</taxon>
        <taxon>Pezizomycotina</taxon>
        <taxon>Sordariomycetes</taxon>
        <taxon>Xylariomycetidae</taxon>
        <taxon>Xylariales</taxon>
        <taxon>Xylariaceae</taxon>
        <taxon>Anthostomella</taxon>
    </lineage>
</organism>
<evidence type="ECO:0000313" key="3">
    <source>
        <dbReference type="Proteomes" id="UP001295740"/>
    </source>
</evidence>
<evidence type="ECO:0000313" key="2">
    <source>
        <dbReference type="EMBL" id="CAJ2508063.1"/>
    </source>
</evidence>
<name>A0AAI8VHU0_9PEZI</name>
<dbReference type="Proteomes" id="UP001295740">
    <property type="component" value="Unassembled WGS sequence"/>
</dbReference>
<comment type="caution">
    <text evidence="2">The sequence shown here is derived from an EMBL/GenBank/DDBJ whole genome shotgun (WGS) entry which is preliminary data.</text>
</comment>
<feature type="compositionally biased region" description="Basic and acidic residues" evidence="1">
    <location>
        <begin position="123"/>
        <end position="136"/>
    </location>
</feature>
<feature type="region of interest" description="Disordered" evidence="1">
    <location>
        <begin position="45"/>
        <end position="148"/>
    </location>
</feature>
<gene>
    <name evidence="2" type="ORF">KHLLAP_LOCUS8531</name>
</gene>
<proteinExistence type="predicted"/>
<dbReference type="AlphaFoldDB" id="A0AAI8VHU0"/>
<keyword evidence="3" id="KW-1185">Reference proteome</keyword>
<sequence length="148" mass="16323">MFPIFIDPSIPPQNTGVHVHSLPTHYIHTVRSNLQIYHLTTANNMSSSQTPGNEMSYKDQLDQVAKDARNPNNGKDTTGQPSLIEKVTEYVPAAGKIFGTESQDDKTSKAAVPKETPGPPVRPHHDPSIEEFMRDQHRSKKPDGSLVG</sequence>
<feature type="compositionally biased region" description="Basic and acidic residues" evidence="1">
    <location>
        <begin position="56"/>
        <end position="69"/>
    </location>
</feature>
<reference evidence="2" key="1">
    <citation type="submission" date="2023-10" db="EMBL/GenBank/DDBJ databases">
        <authorList>
            <person name="Hackl T."/>
        </authorList>
    </citation>
    <scope>NUCLEOTIDE SEQUENCE</scope>
</reference>
<dbReference type="EMBL" id="CAUWAG010000010">
    <property type="protein sequence ID" value="CAJ2508063.1"/>
    <property type="molecule type" value="Genomic_DNA"/>
</dbReference>
<accession>A0AAI8VHU0</accession>
<evidence type="ECO:0000256" key="1">
    <source>
        <dbReference type="SAM" id="MobiDB-lite"/>
    </source>
</evidence>